<dbReference type="InterPro" id="IPR051052">
    <property type="entry name" value="Diverse_substrate_MTase"/>
</dbReference>
<comment type="caution">
    <text evidence="5">The sequence shown here is derived from an EMBL/GenBank/DDBJ whole genome shotgun (WGS) entry which is preliminary data.</text>
</comment>
<dbReference type="InterPro" id="IPR029063">
    <property type="entry name" value="SAM-dependent_MTases_sf"/>
</dbReference>
<accession>A0A095TNK8</accession>
<dbReference type="PANTHER" id="PTHR44942:SF4">
    <property type="entry name" value="METHYLTRANSFERASE TYPE 11 DOMAIN-CONTAINING PROTEIN"/>
    <property type="match status" value="1"/>
</dbReference>
<evidence type="ECO:0000259" key="4">
    <source>
        <dbReference type="Pfam" id="PF08241"/>
    </source>
</evidence>
<gene>
    <name evidence="5" type="ORF">Y5S_02771</name>
</gene>
<organism evidence="5 6">
    <name type="scientific">Alcanivorax nanhaiticus</name>
    <dbReference type="NCBI Taxonomy" id="1177154"/>
    <lineage>
        <taxon>Bacteria</taxon>
        <taxon>Pseudomonadati</taxon>
        <taxon>Pseudomonadota</taxon>
        <taxon>Gammaproteobacteria</taxon>
        <taxon>Oceanospirillales</taxon>
        <taxon>Alcanivoracaceae</taxon>
        <taxon>Alcanivorax</taxon>
    </lineage>
</organism>
<dbReference type="Gene3D" id="3.40.50.150">
    <property type="entry name" value="Vaccinia Virus protein VP39"/>
    <property type="match status" value="1"/>
</dbReference>
<protein>
    <submittedName>
        <fullName evidence="5">Methyltransferase type 11 protein</fullName>
    </submittedName>
</protein>
<keyword evidence="6" id="KW-1185">Reference proteome</keyword>
<feature type="domain" description="Methyltransferase type 11" evidence="4">
    <location>
        <begin position="38"/>
        <end position="125"/>
    </location>
</feature>
<sequence>MSEPLFQRGSSYQLHRPDYPDSLFAWLAKQCPQREHALDMGCGTGQASRGLEPWFQHVLGADLSLKQLQSAPPSRTQYLASRASPLPFANDCLDLISVAQAFHWFDADAFFAEAGRCLRKGGLLALISYGVCEVEGLGSLIQDFHDKTLGPWWPAERDQVVAGYPEAHLDWQDCAFPASDIERQWSAREMLGYLDTWSALVQARQAGKDPLTPFGIALSTAWGPGKRLVRWPLRVKAWHKP</sequence>
<proteinExistence type="inferred from homology"/>
<evidence type="ECO:0000256" key="3">
    <source>
        <dbReference type="ARBA" id="ARBA00022679"/>
    </source>
</evidence>
<dbReference type="RefSeq" id="WP_035233790.1">
    <property type="nucleotide sequence ID" value="NZ_ARXV01000012.1"/>
</dbReference>
<evidence type="ECO:0000256" key="1">
    <source>
        <dbReference type="ARBA" id="ARBA00008361"/>
    </source>
</evidence>
<dbReference type="AlphaFoldDB" id="A0A095TNK8"/>
<dbReference type="CDD" id="cd02440">
    <property type="entry name" value="AdoMet_MTases"/>
    <property type="match status" value="1"/>
</dbReference>
<keyword evidence="3 5" id="KW-0808">Transferase</keyword>
<reference evidence="5 6" key="1">
    <citation type="submission" date="2012-09" db="EMBL/GenBank/DDBJ databases">
        <title>Genome Sequence of alkane-degrading Bacterium Alcanivorax sp. 19-m-6.</title>
        <authorList>
            <person name="Lai Q."/>
            <person name="Shao Z."/>
        </authorList>
    </citation>
    <scope>NUCLEOTIDE SEQUENCE [LARGE SCALE GENOMIC DNA]</scope>
    <source>
        <strain evidence="5 6">19-m-6</strain>
    </source>
</reference>
<evidence type="ECO:0000256" key="2">
    <source>
        <dbReference type="ARBA" id="ARBA00022603"/>
    </source>
</evidence>
<dbReference type="PATRIC" id="fig|1177154.3.peg.2806"/>
<comment type="similarity">
    <text evidence="1">Belongs to the methyltransferase superfamily.</text>
</comment>
<dbReference type="InterPro" id="IPR013216">
    <property type="entry name" value="Methyltransf_11"/>
</dbReference>
<dbReference type="STRING" id="1177154.Y5S_02771"/>
<dbReference type="OrthoDB" id="9797252at2"/>
<dbReference type="Pfam" id="PF08241">
    <property type="entry name" value="Methyltransf_11"/>
    <property type="match status" value="1"/>
</dbReference>
<dbReference type="Proteomes" id="UP000029444">
    <property type="component" value="Unassembled WGS sequence"/>
</dbReference>
<name>A0A095TNK8_9GAMM</name>
<evidence type="ECO:0000313" key="6">
    <source>
        <dbReference type="Proteomes" id="UP000029444"/>
    </source>
</evidence>
<dbReference type="eggNOG" id="COG2226">
    <property type="taxonomic scope" value="Bacteria"/>
</dbReference>
<dbReference type="PANTHER" id="PTHR44942">
    <property type="entry name" value="METHYLTRANSF_11 DOMAIN-CONTAINING PROTEIN"/>
    <property type="match status" value="1"/>
</dbReference>
<dbReference type="GO" id="GO:0008757">
    <property type="term" value="F:S-adenosylmethionine-dependent methyltransferase activity"/>
    <property type="evidence" value="ECO:0007669"/>
    <property type="project" value="InterPro"/>
</dbReference>
<dbReference type="SUPFAM" id="SSF53335">
    <property type="entry name" value="S-adenosyl-L-methionine-dependent methyltransferases"/>
    <property type="match status" value="1"/>
</dbReference>
<keyword evidence="2 5" id="KW-0489">Methyltransferase</keyword>
<dbReference type="EMBL" id="ARXV01000012">
    <property type="protein sequence ID" value="KGD64003.1"/>
    <property type="molecule type" value="Genomic_DNA"/>
</dbReference>
<evidence type="ECO:0000313" key="5">
    <source>
        <dbReference type="EMBL" id="KGD64003.1"/>
    </source>
</evidence>
<dbReference type="GO" id="GO:0032259">
    <property type="term" value="P:methylation"/>
    <property type="evidence" value="ECO:0007669"/>
    <property type="project" value="UniProtKB-KW"/>
</dbReference>